<dbReference type="Proteomes" id="UP000318815">
    <property type="component" value="Unassembled WGS sequence"/>
</dbReference>
<keyword evidence="2" id="KW-1185">Reference proteome</keyword>
<gene>
    <name evidence="1" type="ORF">FEF09_16190</name>
</gene>
<comment type="caution">
    <text evidence="1">The sequence shown here is derived from an EMBL/GenBank/DDBJ whole genome shotgun (WGS) entry which is preliminary data.</text>
</comment>
<dbReference type="EMBL" id="VOHS01000015">
    <property type="protein sequence ID" value="TWV99529.1"/>
    <property type="molecule type" value="Genomic_DNA"/>
</dbReference>
<protein>
    <submittedName>
        <fullName evidence="1">Uncharacterized protein</fullName>
    </submittedName>
</protein>
<evidence type="ECO:0000313" key="1">
    <source>
        <dbReference type="EMBL" id="TWV99529.1"/>
    </source>
</evidence>
<accession>A0A5C6LST9</accession>
<dbReference type="RefSeq" id="WP_146306092.1">
    <property type="nucleotide sequence ID" value="NZ_VOHS01000015.1"/>
</dbReference>
<name>A0A5C6LST9_9BACT</name>
<evidence type="ECO:0000313" key="2">
    <source>
        <dbReference type="Proteomes" id="UP000318815"/>
    </source>
</evidence>
<reference evidence="1 2" key="1">
    <citation type="submission" date="2019-08" db="EMBL/GenBank/DDBJ databases">
        <title>Whole genome sequencing of chitin degrading bacteria Chitinophaga pinensis YS16.</title>
        <authorList>
            <person name="Singh R.P."/>
            <person name="Manchanda G."/>
            <person name="Maurya I.K."/>
            <person name="Joshi N.K."/>
            <person name="Srivastava A.K."/>
        </authorList>
    </citation>
    <scope>NUCLEOTIDE SEQUENCE [LARGE SCALE GENOMIC DNA]</scope>
    <source>
        <strain evidence="1 2">YS-16</strain>
    </source>
</reference>
<sequence length="84" mass="9241">MLNLSALLHIIPHAQAYVYRGFIAAIAARRLHGDTHNSRLSADRERSAGNANCQRKDIPLLPRYNVTTLATILTGCSGNNKIEN</sequence>
<dbReference type="AlphaFoldDB" id="A0A5C6LST9"/>
<proteinExistence type="predicted"/>
<organism evidence="1 2">
    <name type="scientific">Chitinophaga pinensis</name>
    <dbReference type="NCBI Taxonomy" id="79329"/>
    <lineage>
        <taxon>Bacteria</taxon>
        <taxon>Pseudomonadati</taxon>
        <taxon>Bacteroidota</taxon>
        <taxon>Chitinophagia</taxon>
        <taxon>Chitinophagales</taxon>
        <taxon>Chitinophagaceae</taxon>
        <taxon>Chitinophaga</taxon>
    </lineage>
</organism>